<dbReference type="PANTHER" id="PTHR30469:SF12">
    <property type="entry name" value="MULTIDRUG RESISTANCE PROTEIN MDTA"/>
    <property type="match status" value="1"/>
</dbReference>
<comment type="similarity">
    <text evidence="1">Belongs to the membrane fusion protein (MFP) (TC 8.A.1) family.</text>
</comment>
<evidence type="ECO:0000256" key="2">
    <source>
        <dbReference type="SAM" id="MobiDB-lite"/>
    </source>
</evidence>
<dbReference type="GO" id="GO:1990281">
    <property type="term" value="C:efflux pump complex"/>
    <property type="evidence" value="ECO:0007669"/>
    <property type="project" value="TreeGrafter"/>
</dbReference>
<organism evidence="5 6">
    <name type="scientific">Saccharophagus degradans</name>
    <dbReference type="NCBI Taxonomy" id="86304"/>
    <lineage>
        <taxon>Bacteria</taxon>
        <taxon>Pseudomonadati</taxon>
        <taxon>Pseudomonadota</taxon>
        <taxon>Gammaproteobacteria</taxon>
        <taxon>Cellvibrionales</taxon>
        <taxon>Cellvibrionaceae</taxon>
        <taxon>Saccharophagus</taxon>
    </lineage>
</organism>
<reference evidence="5" key="1">
    <citation type="submission" date="2023-07" db="EMBL/GenBank/DDBJ databases">
        <title>Genome content predicts the carbon catabolic preferences of heterotrophic bacteria.</title>
        <authorList>
            <person name="Gralka M."/>
        </authorList>
    </citation>
    <scope>NUCLEOTIDE SEQUENCE</scope>
    <source>
        <strain evidence="5">I3M17_2</strain>
    </source>
</reference>
<comment type="caution">
    <text evidence="5">The sequence shown here is derived from an EMBL/GenBank/DDBJ whole genome shotgun (WGS) entry which is preliminary data.</text>
</comment>
<dbReference type="GO" id="GO:0015562">
    <property type="term" value="F:efflux transmembrane transporter activity"/>
    <property type="evidence" value="ECO:0007669"/>
    <property type="project" value="TreeGrafter"/>
</dbReference>
<feature type="region of interest" description="Disordered" evidence="2">
    <location>
        <begin position="375"/>
        <end position="398"/>
    </location>
</feature>
<dbReference type="RefSeq" id="WP_303491015.1">
    <property type="nucleotide sequence ID" value="NZ_JAUOPB010000002.1"/>
</dbReference>
<protein>
    <submittedName>
        <fullName evidence="5">Efflux RND transporter periplasmic adaptor subunit</fullName>
    </submittedName>
</protein>
<name>A0AAW7X577_9GAMM</name>
<accession>A0AAW7X577</accession>
<dbReference type="Gene3D" id="2.40.50.100">
    <property type="match status" value="1"/>
</dbReference>
<dbReference type="AlphaFoldDB" id="A0AAW7X577"/>
<dbReference type="Gene3D" id="1.10.287.470">
    <property type="entry name" value="Helix hairpin bin"/>
    <property type="match status" value="1"/>
</dbReference>
<sequence>MSVTKQQIFRPIAVLLGGAAVFTLIMFTKSSDDKREEEKLVPYVSIEKVELAPIQLVAHSQGEVRSRYQTRIVSEVSGKVQSVAAAFENGGLVKKGELLAQIDPFDYEVKVQQAKANLASARAAFIQERAQGRVAEAEWASITNAEPSELGLRKPQQEQALASVKAAEAAYTQAQKDLERTQIRAPFDALVKSRDVSPGTFLNIGGTLGELLDVSLAEVRLPVNQSDFSILQNAGRDAQVVLRGHVYGQTQTWQARIVRDEGMVDAASRMIYLVAHITDPYALNTDTPRLPFGTYVSAEIHGELLPQALKIPRRLFINGAIPVVADHKLELREVTVLKEEGKHSIVSAGLADGDLMVVSTLAAPIAGMELTWEGAPTPKSEESTEKAIASAADVKEVK</sequence>
<keyword evidence="3" id="KW-0472">Membrane</keyword>
<evidence type="ECO:0000313" key="5">
    <source>
        <dbReference type="EMBL" id="MDO6421534.1"/>
    </source>
</evidence>
<dbReference type="EMBL" id="JAUOPB010000002">
    <property type="protein sequence ID" value="MDO6421534.1"/>
    <property type="molecule type" value="Genomic_DNA"/>
</dbReference>
<evidence type="ECO:0000313" key="6">
    <source>
        <dbReference type="Proteomes" id="UP001169760"/>
    </source>
</evidence>
<gene>
    <name evidence="5" type="ORF">Q4521_03525</name>
</gene>
<evidence type="ECO:0000259" key="4">
    <source>
        <dbReference type="Pfam" id="PF25917"/>
    </source>
</evidence>
<dbReference type="Proteomes" id="UP001169760">
    <property type="component" value="Unassembled WGS sequence"/>
</dbReference>
<feature type="domain" description="Multidrug resistance protein MdtA-like barrel-sandwich hybrid" evidence="4">
    <location>
        <begin position="71"/>
        <end position="206"/>
    </location>
</feature>
<proteinExistence type="inferred from homology"/>
<dbReference type="SUPFAM" id="SSF111369">
    <property type="entry name" value="HlyD-like secretion proteins"/>
    <property type="match status" value="1"/>
</dbReference>
<dbReference type="NCBIfam" id="TIGR01730">
    <property type="entry name" value="RND_mfp"/>
    <property type="match status" value="1"/>
</dbReference>
<dbReference type="InterPro" id="IPR058625">
    <property type="entry name" value="MdtA-like_BSH"/>
</dbReference>
<dbReference type="InterPro" id="IPR006143">
    <property type="entry name" value="RND_pump_MFP"/>
</dbReference>
<dbReference type="Gene3D" id="2.40.30.170">
    <property type="match status" value="1"/>
</dbReference>
<evidence type="ECO:0000256" key="1">
    <source>
        <dbReference type="ARBA" id="ARBA00009477"/>
    </source>
</evidence>
<dbReference type="PANTHER" id="PTHR30469">
    <property type="entry name" value="MULTIDRUG RESISTANCE PROTEIN MDTA"/>
    <property type="match status" value="1"/>
</dbReference>
<keyword evidence="3" id="KW-1133">Transmembrane helix</keyword>
<dbReference type="Pfam" id="PF25917">
    <property type="entry name" value="BSH_RND"/>
    <property type="match status" value="1"/>
</dbReference>
<feature type="transmembrane region" description="Helical" evidence="3">
    <location>
        <begin position="12"/>
        <end position="28"/>
    </location>
</feature>
<keyword evidence="3" id="KW-0812">Transmembrane</keyword>
<evidence type="ECO:0000256" key="3">
    <source>
        <dbReference type="SAM" id="Phobius"/>
    </source>
</evidence>